<sequence>MSAIYQEIKRLTQELPKENFTKIIAHISKDVNLTNQINDALALFDTDEEKHKYLVNFLESLRAGPKLTAENVKNILNSYIQPPDDPLRQSLANYLNIPDDVSDISSHL</sequence>
<protein>
    <submittedName>
        <fullName evidence="1">4321_t:CDS:1</fullName>
    </submittedName>
</protein>
<keyword evidence="2" id="KW-1185">Reference proteome</keyword>
<dbReference type="EMBL" id="CAJVPP010002608">
    <property type="protein sequence ID" value="CAG8605638.1"/>
    <property type="molecule type" value="Genomic_DNA"/>
</dbReference>
<gene>
    <name evidence="1" type="ORF">FMOSSE_LOCUS9187</name>
</gene>
<organism evidence="1 2">
    <name type="scientific">Funneliformis mosseae</name>
    <name type="common">Endomycorrhizal fungus</name>
    <name type="synonym">Glomus mosseae</name>
    <dbReference type="NCBI Taxonomy" id="27381"/>
    <lineage>
        <taxon>Eukaryota</taxon>
        <taxon>Fungi</taxon>
        <taxon>Fungi incertae sedis</taxon>
        <taxon>Mucoromycota</taxon>
        <taxon>Glomeromycotina</taxon>
        <taxon>Glomeromycetes</taxon>
        <taxon>Glomerales</taxon>
        <taxon>Glomeraceae</taxon>
        <taxon>Funneliformis</taxon>
    </lineage>
</organism>
<feature type="non-terminal residue" evidence="1">
    <location>
        <position position="1"/>
    </location>
</feature>
<dbReference type="Proteomes" id="UP000789375">
    <property type="component" value="Unassembled WGS sequence"/>
</dbReference>
<comment type="caution">
    <text evidence="1">The sequence shown here is derived from an EMBL/GenBank/DDBJ whole genome shotgun (WGS) entry which is preliminary data.</text>
</comment>
<dbReference type="AlphaFoldDB" id="A0A9N9CL27"/>
<accession>A0A9N9CL27</accession>
<evidence type="ECO:0000313" key="1">
    <source>
        <dbReference type="EMBL" id="CAG8605638.1"/>
    </source>
</evidence>
<name>A0A9N9CL27_FUNMO</name>
<reference evidence="1" key="1">
    <citation type="submission" date="2021-06" db="EMBL/GenBank/DDBJ databases">
        <authorList>
            <person name="Kallberg Y."/>
            <person name="Tangrot J."/>
            <person name="Rosling A."/>
        </authorList>
    </citation>
    <scope>NUCLEOTIDE SEQUENCE</scope>
    <source>
        <strain evidence="1">87-6 pot B 2015</strain>
    </source>
</reference>
<proteinExistence type="predicted"/>
<evidence type="ECO:0000313" key="2">
    <source>
        <dbReference type="Proteomes" id="UP000789375"/>
    </source>
</evidence>